<dbReference type="OrthoDB" id="9805663at2"/>
<feature type="domain" description="Enoyl reductase (ER)" evidence="1">
    <location>
        <begin position="22"/>
        <end position="333"/>
    </location>
</feature>
<dbReference type="Gene3D" id="3.90.180.10">
    <property type="entry name" value="Medium-chain alcohol dehydrogenases, catalytic domain"/>
    <property type="match status" value="1"/>
</dbReference>
<gene>
    <name evidence="2" type="ORF">B7R25_14040</name>
</gene>
<organism evidence="2 3">
    <name type="scientific">Subtercola boreus</name>
    <dbReference type="NCBI Taxonomy" id="120213"/>
    <lineage>
        <taxon>Bacteria</taxon>
        <taxon>Bacillati</taxon>
        <taxon>Actinomycetota</taxon>
        <taxon>Actinomycetes</taxon>
        <taxon>Micrococcales</taxon>
        <taxon>Microbacteriaceae</taxon>
        <taxon>Subtercola</taxon>
    </lineage>
</organism>
<dbReference type="Pfam" id="PF08240">
    <property type="entry name" value="ADH_N"/>
    <property type="match status" value="1"/>
</dbReference>
<dbReference type="Gene3D" id="3.40.50.720">
    <property type="entry name" value="NAD(P)-binding Rossmann-like Domain"/>
    <property type="match status" value="1"/>
</dbReference>
<dbReference type="PANTHER" id="PTHR43677:SF11">
    <property type="entry name" value="ZINC-CONTAINING ALCOHOL DEHYDROGENASE"/>
    <property type="match status" value="1"/>
</dbReference>
<evidence type="ECO:0000259" key="1">
    <source>
        <dbReference type="SMART" id="SM00829"/>
    </source>
</evidence>
<dbReference type="Proteomes" id="UP000257080">
    <property type="component" value="Unassembled WGS sequence"/>
</dbReference>
<evidence type="ECO:0000313" key="3">
    <source>
        <dbReference type="Proteomes" id="UP000257080"/>
    </source>
</evidence>
<name>A0A3E0W821_9MICO</name>
<dbReference type="InterPro" id="IPR013149">
    <property type="entry name" value="ADH-like_C"/>
</dbReference>
<dbReference type="PANTHER" id="PTHR43677">
    <property type="entry name" value="SHORT-CHAIN DEHYDROGENASE/REDUCTASE"/>
    <property type="match status" value="1"/>
</dbReference>
<dbReference type="SMART" id="SM00829">
    <property type="entry name" value="PKS_ER"/>
    <property type="match status" value="1"/>
</dbReference>
<dbReference type="SUPFAM" id="SSF50129">
    <property type="entry name" value="GroES-like"/>
    <property type="match status" value="1"/>
</dbReference>
<dbReference type="InterPro" id="IPR051397">
    <property type="entry name" value="Zn-ADH-like_protein"/>
</dbReference>
<protein>
    <recommendedName>
        <fullName evidence="1">Enoyl reductase (ER) domain-containing protein</fullName>
    </recommendedName>
</protein>
<dbReference type="EMBL" id="NBXE01000031">
    <property type="protein sequence ID" value="RFA25485.1"/>
    <property type="molecule type" value="Genomic_DNA"/>
</dbReference>
<dbReference type="InterPro" id="IPR036291">
    <property type="entry name" value="NAD(P)-bd_dom_sf"/>
</dbReference>
<dbReference type="InterPro" id="IPR011032">
    <property type="entry name" value="GroES-like_sf"/>
</dbReference>
<dbReference type="SUPFAM" id="SSF51735">
    <property type="entry name" value="NAD(P)-binding Rossmann-fold domains"/>
    <property type="match status" value="1"/>
</dbReference>
<evidence type="ECO:0000313" key="2">
    <source>
        <dbReference type="EMBL" id="RFA25485.1"/>
    </source>
</evidence>
<reference evidence="2 3" key="1">
    <citation type="submission" date="2017-04" db="EMBL/GenBank/DDBJ databases">
        <title>Comparative genome analysis of Subtercola boreus.</title>
        <authorList>
            <person name="Cho Y.-J."/>
            <person name="Cho A."/>
            <person name="Kim O.-S."/>
            <person name="Lee J.-I."/>
        </authorList>
    </citation>
    <scope>NUCLEOTIDE SEQUENCE [LARGE SCALE GENOMIC DNA]</scope>
    <source>
        <strain evidence="2 3">P28004</strain>
    </source>
</reference>
<dbReference type="GO" id="GO:0016491">
    <property type="term" value="F:oxidoreductase activity"/>
    <property type="evidence" value="ECO:0007669"/>
    <property type="project" value="InterPro"/>
</dbReference>
<dbReference type="InterPro" id="IPR020843">
    <property type="entry name" value="ER"/>
</dbReference>
<proteinExistence type="predicted"/>
<dbReference type="AlphaFoldDB" id="A0A3E0W821"/>
<dbReference type="InterPro" id="IPR013154">
    <property type="entry name" value="ADH-like_N"/>
</dbReference>
<dbReference type="Pfam" id="PF00107">
    <property type="entry name" value="ADH_zinc_N"/>
    <property type="match status" value="1"/>
</dbReference>
<comment type="caution">
    <text evidence="2">The sequence shown here is derived from an EMBL/GenBank/DDBJ whole genome shotgun (WGS) entry which is preliminary data.</text>
</comment>
<sequence>MRRLSEGALVSAVFAAIIDGPGAQPRYGSIDLPPRASGQTLLAVLAAPLNPLDLLIASGEFHSARHEAAYVPGSECVGVVIESDVHPIGQTVYAELHVSPSAPGAFASLVLVGDADLIALPDGVDPIRAAAVGNSGIAAYLPLVDSAGLRAGETVLVLGATGAVGQLAVQVARRLGAGRVVGVARNREALAGLLELGVDAVVELHENESTEALAERIRAASGPVDVVLDGIYGAPLEAALLVTAPHARIVNVGNLAGATAVIPAGLLRGRQLTFSGFAGLHVPFAEKTAALVWLWNAVSAGELVVTVRTVGLEELPSAWLAQAASPHAKYIVVPRQTEESDNR</sequence>
<accession>A0A3E0W821</accession>